<dbReference type="SUPFAM" id="SSF56935">
    <property type="entry name" value="Porins"/>
    <property type="match status" value="1"/>
</dbReference>
<dbReference type="Gene3D" id="2.60.40.1120">
    <property type="entry name" value="Carboxypeptidase-like, regulatory domain"/>
    <property type="match status" value="1"/>
</dbReference>
<keyword evidence="6" id="KW-1185">Reference proteome</keyword>
<evidence type="ECO:0000259" key="4">
    <source>
        <dbReference type="Pfam" id="PF14905"/>
    </source>
</evidence>
<keyword evidence="2" id="KW-0472">Membrane</keyword>
<comment type="subcellular location">
    <subcellularLocation>
        <location evidence="1">Cell outer membrane</location>
    </subcellularLocation>
</comment>
<sequence length="797" mass="91580">MFLTFLCSSACFSQDIQVSGFIKNAQNLPIDFANVILTNTDDATIVHGATSQDDGHYVLKNVALGSYILEISFIGYTTYKYNLKVDGDTKLDLVVLQESTEELDTINIIAKKPTFKKQSDRIIFNIEKTSLTEGSVMDVLKSTPGILVMNDEISVRNSSNIIYLINNKRVHLTGEDLQQLLAGTDASHVESVEVVTNPSAKYDAEGAAVININMSKNLITGYNGSLYANYTQGIYPRFNAGMNHFYKTKKLDIFANYSYGESELEIYNRSDVNFIEDNTIVGTWRSENDRNTKSKSHNANANVDYAFNSANVLSFSTNVNVTPYWKREGYMETEAVDSSFSSMNNMDDSKVNVAANLNYVNTSKSGDVFSVNLHHTNYDYDRYQDINSMYFDENDQFSRQNIFNSMSDQNTKIFSAQADYSMSLEHDIDFDFGIKSSLIDSKSSLDQYYLKDNKYWNDDENSGVFDYNEMNYAGYISMSKAWETWQVSAGLRGEYTDIEGKVSSTNNSNSFDYFKLFPTFNVSKEFNENHSLGLSYGKRIERPTYSSLNPFKYYFNDYIYLQGNSNLQPTISHLSTLSYTLKGTYTFELYYRYEKDPTSELVFQDNTSNEIVYKPTNMEKSIDYGFDFLTFKPITDFWSVYFVNSIFHTRDYFKAAQSGNSTEYNETWSVYSNFMNFFTFLEDRSFSGEISLLYMAPMINGSSNVSSRTQVDLGIKKSFKNGKWVASLKASDIFRTTDFTVKNKYLNQDNQYYGRFDNQWFRVGLRYNFGNTRLTTNEKEDTELNERNRLNYESSHN</sequence>
<reference evidence="5 6" key="1">
    <citation type="submission" date="2024-09" db="EMBL/GenBank/DDBJ databases">
        <authorList>
            <person name="Sun Q."/>
            <person name="Mori K."/>
        </authorList>
    </citation>
    <scope>NUCLEOTIDE SEQUENCE [LARGE SCALE GENOMIC DNA]</scope>
    <source>
        <strain evidence="5 6">CECT 8286</strain>
    </source>
</reference>
<evidence type="ECO:0000256" key="1">
    <source>
        <dbReference type="ARBA" id="ARBA00004442"/>
    </source>
</evidence>
<evidence type="ECO:0000256" key="3">
    <source>
        <dbReference type="ARBA" id="ARBA00023237"/>
    </source>
</evidence>
<dbReference type="InterPro" id="IPR041700">
    <property type="entry name" value="OMP_b-brl_3"/>
</dbReference>
<gene>
    <name evidence="5" type="ORF">ACFFVB_03030</name>
</gene>
<dbReference type="InterPro" id="IPR036942">
    <property type="entry name" value="Beta-barrel_TonB_sf"/>
</dbReference>
<protein>
    <submittedName>
        <fullName evidence="5">Outer membrane beta-barrel protein</fullName>
    </submittedName>
</protein>
<dbReference type="PANTHER" id="PTHR40980">
    <property type="entry name" value="PLUG DOMAIN-CONTAINING PROTEIN"/>
    <property type="match status" value="1"/>
</dbReference>
<evidence type="ECO:0000313" key="6">
    <source>
        <dbReference type="Proteomes" id="UP001589605"/>
    </source>
</evidence>
<dbReference type="EMBL" id="JBHMEZ010000001">
    <property type="protein sequence ID" value="MFB9052045.1"/>
    <property type="molecule type" value="Genomic_DNA"/>
</dbReference>
<feature type="domain" description="Outer membrane protein beta-barrel" evidence="4">
    <location>
        <begin position="363"/>
        <end position="767"/>
    </location>
</feature>
<name>A0ABV5EXX6_9FLAO</name>
<dbReference type="Gene3D" id="2.40.170.20">
    <property type="entry name" value="TonB-dependent receptor, beta-barrel domain"/>
    <property type="match status" value="1"/>
</dbReference>
<dbReference type="InterPro" id="IPR008969">
    <property type="entry name" value="CarboxyPept-like_regulatory"/>
</dbReference>
<evidence type="ECO:0000313" key="5">
    <source>
        <dbReference type="EMBL" id="MFB9052045.1"/>
    </source>
</evidence>
<accession>A0ABV5EXX6</accession>
<comment type="caution">
    <text evidence="5">The sequence shown here is derived from an EMBL/GenBank/DDBJ whole genome shotgun (WGS) entry which is preliminary data.</text>
</comment>
<proteinExistence type="predicted"/>
<dbReference type="Pfam" id="PF13620">
    <property type="entry name" value="CarboxypepD_reg"/>
    <property type="match status" value="1"/>
</dbReference>
<dbReference type="Pfam" id="PF14905">
    <property type="entry name" value="OMP_b-brl_3"/>
    <property type="match status" value="1"/>
</dbReference>
<evidence type="ECO:0000256" key="2">
    <source>
        <dbReference type="ARBA" id="ARBA00023136"/>
    </source>
</evidence>
<dbReference type="PANTHER" id="PTHR40980:SF4">
    <property type="entry name" value="TONB-DEPENDENT RECEPTOR-LIKE BETA-BARREL DOMAIN-CONTAINING PROTEIN"/>
    <property type="match status" value="1"/>
</dbReference>
<keyword evidence="3" id="KW-0998">Cell outer membrane</keyword>
<dbReference type="Proteomes" id="UP001589605">
    <property type="component" value="Unassembled WGS sequence"/>
</dbReference>
<dbReference type="SUPFAM" id="SSF49464">
    <property type="entry name" value="Carboxypeptidase regulatory domain-like"/>
    <property type="match status" value="1"/>
</dbReference>
<organism evidence="5 6">
    <name type="scientific">Formosa undariae</name>
    <dbReference type="NCBI Taxonomy" id="1325436"/>
    <lineage>
        <taxon>Bacteria</taxon>
        <taxon>Pseudomonadati</taxon>
        <taxon>Bacteroidota</taxon>
        <taxon>Flavobacteriia</taxon>
        <taxon>Flavobacteriales</taxon>
        <taxon>Flavobacteriaceae</taxon>
        <taxon>Formosa</taxon>
    </lineage>
</organism>